<organism evidence="2 3">
    <name type="scientific">Diplodia seriata</name>
    <dbReference type="NCBI Taxonomy" id="420778"/>
    <lineage>
        <taxon>Eukaryota</taxon>
        <taxon>Fungi</taxon>
        <taxon>Dikarya</taxon>
        <taxon>Ascomycota</taxon>
        <taxon>Pezizomycotina</taxon>
        <taxon>Dothideomycetes</taxon>
        <taxon>Dothideomycetes incertae sedis</taxon>
        <taxon>Botryosphaeriales</taxon>
        <taxon>Botryosphaeriaceae</taxon>
        <taxon>Diplodia</taxon>
    </lineage>
</organism>
<proteinExistence type="predicted"/>
<dbReference type="PANTHER" id="PTHR37849">
    <property type="entry name" value="YALI0E11605P"/>
    <property type="match status" value="1"/>
</dbReference>
<name>A0A1S8BEH9_9PEZI</name>
<keyword evidence="1" id="KW-0812">Transmembrane</keyword>
<keyword evidence="1" id="KW-0472">Membrane</keyword>
<evidence type="ECO:0000313" key="2">
    <source>
        <dbReference type="EMBL" id="OMP85904.1"/>
    </source>
</evidence>
<evidence type="ECO:0000313" key="3">
    <source>
        <dbReference type="Proteomes" id="UP000190776"/>
    </source>
</evidence>
<feature type="transmembrane region" description="Helical" evidence="1">
    <location>
        <begin position="48"/>
        <end position="70"/>
    </location>
</feature>
<reference evidence="2 3" key="1">
    <citation type="submission" date="2017-01" db="EMBL/GenBank/DDBJ databases">
        <title>Draft genome sequence of Diplodia seriata F98.1, a fungal species involved in grapevine trunk diseases.</title>
        <authorList>
            <person name="Robert-Siegwald G."/>
            <person name="Vallet J."/>
            <person name="Abou-Mansour E."/>
            <person name="Xu J."/>
            <person name="Rey P."/>
            <person name="Bertsch C."/>
            <person name="Rego C."/>
            <person name="Larignon P."/>
            <person name="Fontaine F."/>
            <person name="Lebrun M.-H."/>
        </authorList>
    </citation>
    <scope>NUCLEOTIDE SEQUENCE [LARGE SCALE GENOMIC DNA]</scope>
    <source>
        <strain evidence="2 3">F98.1</strain>
    </source>
</reference>
<sequence length="160" mass="17594">MAFCSRRAASTLLRTAAPALPRRSFQTSARLLETQAAALPQKRPVGAFRATIFGFLTGSVTAGAGMYYYVMDEYKLANQLLQEDIYVRILPAPFSYFPPSYGYNICSIGDWARDEAAGPGIAYLGYFGGGANECRQRALSRRGNRRVYEGCLLTQISPIV</sequence>
<comment type="caution">
    <text evidence="2">The sequence shown here is derived from an EMBL/GenBank/DDBJ whole genome shotgun (WGS) entry which is preliminary data.</text>
</comment>
<dbReference type="PANTHER" id="PTHR37849:SF1">
    <property type="entry name" value="YALI0E11605P"/>
    <property type="match status" value="1"/>
</dbReference>
<dbReference type="Proteomes" id="UP000190776">
    <property type="component" value="Unassembled WGS sequence"/>
</dbReference>
<accession>A0A1S8BEH9</accession>
<protein>
    <submittedName>
        <fullName evidence="2">Uncharacterized protein</fullName>
    </submittedName>
</protein>
<dbReference type="OrthoDB" id="5331396at2759"/>
<gene>
    <name evidence="2" type="ORF">BK809_0002116</name>
</gene>
<dbReference type="STRING" id="420778.A0A1S8BEH9"/>
<evidence type="ECO:0000256" key="1">
    <source>
        <dbReference type="SAM" id="Phobius"/>
    </source>
</evidence>
<dbReference type="AlphaFoldDB" id="A0A1S8BEH9"/>
<dbReference type="EMBL" id="MSZU01000081">
    <property type="protein sequence ID" value="OMP85904.1"/>
    <property type="molecule type" value="Genomic_DNA"/>
</dbReference>
<keyword evidence="1" id="KW-1133">Transmembrane helix</keyword>